<dbReference type="EMBL" id="JROU02000162">
    <property type="protein sequence ID" value="OEH80214.1"/>
    <property type="molecule type" value="Genomic_DNA"/>
</dbReference>
<dbReference type="InParanoid" id="A0A1D3D9S7"/>
<reference evidence="1 2" key="1">
    <citation type="journal article" date="2016" name="BMC Genomics">
        <title>Comparative genomics reveals Cyclospora cayetanensis possesses coccidia-like metabolism and invasion components but unique surface antigens.</title>
        <authorList>
            <person name="Liu S."/>
            <person name="Wang L."/>
            <person name="Zheng H."/>
            <person name="Xu Z."/>
            <person name="Roellig D.M."/>
            <person name="Li N."/>
            <person name="Frace M.A."/>
            <person name="Tang K."/>
            <person name="Arrowood M.J."/>
            <person name="Moss D.M."/>
            <person name="Zhang L."/>
            <person name="Feng Y."/>
            <person name="Xiao L."/>
        </authorList>
    </citation>
    <scope>NUCLEOTIDE SEQUENCE [LARGE SCALE GENOMIC DNA]</scope>
    <source>
        <strain evidence="1 2">CHN_HEN01</strain>
    </source>
</reference>
<proteinExistence type="predicted"/>
<keyword evidence="2" id="KW-1185">Reference proteome</keyword>
<accession>A0A1D3D9S7</accession>
<dbReference type="AlphaFoldDB" id="A0A1D3D9S7"/>
<dbReference type="VEuPathDB" id="ToxoDB:cyc_03727"/>
<evidence type="ECO:0000313" key="1">
    <source>
        <dbReference type="EMBL" id="OEH80214.1"/>
    </source>
</evidence>
<name>A0A1D3D9S7_9EIME</name>
<protein>
    <submittedName>
        <fullName evidence="1">Uncharacterized protein</fullName>
    </submittedName>
</protein>
<organism evidence="1 2">
    <name type="scientific">Cyclospora cayetanensis</name>
    <dbReference type="NCBI Taxonomy" id="88456"/>
    <lineage>
        <taxon>Eukaryota</taxon>
        <taxon>Sar</taxon>
        <taxon>Alveolata</taxon>
        <taxon>Apicomplexa</taxon>
        <taxon>Conoidasida</taxon>
        <taxon>Coccidia</taxon>
        <taxon>Eucoccidiorida</taxon>
        <taxon>Eimeriorina</taxon>
        <taxon>Eimeriidae</taxon>
        <taxon>Cyclospora</taxon>
    </lineage>
</organism>
<dbReference type="Proteomes" id="UP000095192">
    <property type="component" value="Unassembled WGS sequence"/>
</dbReference>
<evidence type="ECO:0000313" key="2">
    <source>
        <dbReference type="Proteomes" id="UP000095192"/>
    </source>
</evidence>
<gene>
    <name evidence="1" type="ORF">cyc_03727</name>
</gene>
<comment type="caution">
    <text evidence="1">The sequence shown here is derived from an EMBL/GenBank/DDBJ whole genome shotgun (WGS) entry which is preliminary data.</text>
</comment>
<sequence length="169" mass="17897">MLKREAGESGGGAAESPLQDLYKMGAELQQQHEVLVQQLGKIGQSIHRNAVAAKSAEAAVAYINEARSDAKVYRQIARLSKKRWKAAHGREFPRRVCNVRKGAGGMGAEGCSTAVRTPQRLEDKYCILRLSGIPPVVCVCCVPLDCLVASSGGGASPEGVASRAALLLP</sequence>